<dbReference type="GeneID" id="55473435"/>
<accession>U5MMY0</accession>
<dbReference type="CDD" id="cd16961">
    <property type="entry name" value="RMtype1_S_TRD-CR_like"/>
    <property type="match status" value="1"/>
</dbReference>
<feature type="domain" description="Type I restriction modification DNA specificity" evidence="4">
    <location>
        <begin position="3"/>
        <end position="179"/>
    </location>
</feature>
<sequence>MNKCKLGDIAQLKTGPFETQLKASEYSLVGTPIINVKNIGYGNLILNNLDYVPESVCQRLSEHLIHEGDIVFGRKGSVDRHCLIKKQHDGWMQGSDCIRVRLHDGINPQYISYYLMLNQVKKQINDSAVGSTMASLNTDILKSVTILLPDLTIQNKIANILGTLDKKISINQLIIDKLKASSKSIYDFWFTQFDFPDENGKPYKSSGGKMVWDQELKTNIPDGWNTMALSQRFAFERGIEVGADNYSNTQYNGYVPFYRVSDLNSDCTNYTNEELLCGKILSPLDICVSFDGTVGKLDFGLSGGYSTGIRKIYDLENELNNAVIFSIFNSDYIQLIIKKYATGSNILHASASIENLYIAYNKFIYNKFQNIITPMFNKMLKVKNENKELLSLRNWLLPMLMNGQITIE</sequence>
<dbReference type="SUPFAM" id="SSF116734">
    <property type="entry name" value="DNA methylase specificity domain"/>
    <property type="match status" value="2"/>
</dbReference>
<protein>
    <recommendedName>
        <fullName evidence="4">Type I restriction modification DNA specificity domain-containing protein</fullName>
    </recommendedName>
</protein>
<dbReference type="HOGENOM" id="CLU_021095_2_1_9"/>
<organism evidence="5 6">
    <name type="scientific">Clostridium saccharobutylicum DSM 13864</name>
    <dbReference type="NCBI Taxonomy" id="1345695"/>
    <lineage>
        <taxon>Bacteria</taxon>
        <taxon>Bacillati</taxon>
        <taxon>Bacillota</taxon>
        <taxon>Clostridia</taxon>
        <taxon>Eubacteriales</taxon>
        <taxon>Clostridiaceae</taxon>
        <taxon>Clostridium</taxon>
    </lineage>
</organism>
<dbReference type="REBASE" id="71974">
    <property type="entry name" value="S.Csa13864ORF9040P"/>
</dbReference>
<dbReference type="EMBL" id="CP006721">
    <property type="protein sequence ID" value="AGX41915.1"/>
    <property type="molecule type" value="Genomic_DNA"/>
</dbReference>
<dbReference type="PATRIC" id="fig|1345695.10.peg.4287"/>
<dbReference type="InterPro" id="IPR044946">
    <property type="entry name" value="Restrct_endonuc_typeI_TRD_sf"/>
</dbReference>
<dbReference type="PANTHER" id="PTHR30408">
    <property type="entry name" value="TYPE-1 RESTRICTION ENZYME ECOKI SPECIFICITY PROTEIN"/>
    <property type="match status" value="1"/>
</dbReference>
<dbReference type="InterPro" id="IPR000055">
    <property type="entry name" value="Restrct_endonuc_typeI_TRD"/>
</dbReference>
<evidence type="ECO:0000313" key="6">
    <source>
        <dbReference type="Proteomes" id="UP000017118"/>
    </source>
</evidence>
<dbReference type="AlphaFoldDB" id="U5MMY0"/>
<comment type="similarity">
    <text evidence="1">Belongs to the type-I restriction system S methylase family.</text>
</comment>
<keyword evidence="6" id="KW-1185">Reference proteome</keyword>
<evidence type="ECO:0000256" key="3">
    <source>
        <dbReference type="ARBA" id="ARBA00023125"/>
    </source>
</evidence>
<dbReference type="Proteomes" id="UP000017118">
    <property type="component" value="Chromosome"/>
</dbReference>
<keyword evidence="3" id="KW-0238">DNA-binding</keyword>
<dbReference type="Pfam" id="PF01420">
    <property type="entry name" value="Methylase_S"/>
    <property type="match status" value="1"/>
</dbReference>
<dbReference type="RefSeq" id="WP_022744201.1">
    <property type="nucleotide sequence ID" value="NC_022571.1"/>
</dbReference>
<dbReference type="GO" id="GO:0009307">
    <property type="term" value="P:DNA restriction-modification system"/>
    <property type="evidence" value="ECO:0007669"/>
    <property type="project" value="UniProtKB-KW"/>
</dbReference>
<dbReference type="GO" id="GO:0003677">
    <property type="term" value="F:DNA binding"/>
    <property type="evidence" value="ECO:0007669"/>
    <property type="project" value="UniProtKB-KW"/>
</dbReference>
<reference evidence="5 6" key="1">
    <citation type="journal article" date="2013" name="Genome Announc.">
        <title>Complete Genome Sequence of the Solvent Producer Clostridium saccharobutylicum NCP262 (DSM 13864).</title>
        <authorList>
            <person name="Poehlein A."/>
            <person name="Hartwich K."/>
            <person name="Krabben P."/>
            <person name="Ehrenreich A."/>
            <person name="Liebl W."/>
            <person name="Durre P."/>
            <person name="Gottschalk G."/>
            <person name="Daniel R."/>
        </authorList>
    </citation>
    <scope>NUCLEOTIDE SEQUENCE [LARGE SCALE GENOMIC DNA]</scope>
    <source>
        <strain evidence="5">DSM 13864</strain>
    </source>
</reference>
<dbReference type="Gene3D" id="3.90.220.20">
    <property type="entry name" value="DNA methylase specificity domains"/>
    <property type="match status" value="2"/>
</dbReference>
<dbReference type="InterPro" id="IPR052021">
    <property type="entry name" value="Type-I_RS_S_subunit"/>
</dbReference>
<name>U5MMY0_CLOSA</name>
<keyword evidence="2" id="KW-0680">Restriction system</keyword>
<evidence type="ECO:0000259" key="4">
    <source>
        <dbReference type="Pfam" id="PF01420"/>
    </source>
</evidence>
<dbReference type="KEGG" id="csb:CLSA_c09030"/>
<gene>
    <name evidence="5" type="ORF">CLSA_c09030</name>
</gene>
<evidence type="ECO:0000313" key="5">
    <source>
        <dbReference type="EMBL" id="AGX41915.1"/>
    </source>
</evidence>
<dbReference type="OrthoDB" id="9811611at2"/>
<evidence type="ECO:0000256" key="1">
    <source>
        <dbReference type="ARBA" id="ARBA00010923"/>
    </source>
</evidence>
<proteinExistence type="inferred from homology"/>
<dbReference type="eggNOG" id="COG0732">
    <property type="taxonomic scope" value="Bacteria"/>
</dbReference>
<dbReference type="PANTHER" id="PTHR30408:SF13">
    <property type="entry name" value="TYPE I RESTRICTION ENZYME HINDI SPECIFICITY SUBUNIT"/>
    <property type="match status" value="1"/>
</dbReference>
<evidence type="ECO:0000256" key="2">
    <source>
        <dbReference type="ARBA" id="ARBA00022747"/>
    </source>
</evidence>